<proteinExistence type="predicted"/>
<name>A0A164MGK0_9AGAM</name>
<evidence type="ECO:0000313" key="2">
    <source>
        <dbReference type="Proteomes" id="UP000076722"/>
    </source>
</evidence>
<protein>
    <submittedName>
        <fullName evidence="1">Uncharacterized protein</fullName>
    </submittedName>
</protein>
<dbReference type="EMBL" id="KV419473">
    <property type="protein sequence ID" value="KZS86692.1"/>
    <property type="molecule type" value="Genomic_DNA"/>
</dbReference>
<reference evidence="1 2" key="1">
    <citation type="journal article" date="2016" name="Mol. Biol. Evol.">
        <title>Comparative Genomics of Early-Diverging Mushroom-Forming Fungi Provides Insights into the Origins of Lignocellulose Decay Capabilities.</title>
        <authorList>
            <person name="Nagy L.G."/>
            <person name="Riley R."/>
            <person name="Tritt A."/>
            <person name="Adam C."/>
            <person name="Daum C."/>
            <person name="Floudas D."/>
            <person name="Sun H."/>
            <person name="Yadav J.S."/>
            <person name="Pangilinan J."/>
            <person name="Larsson K.H."/>
            <person name="Matsuura K."/>
            <person name="Barry K."/>
            <person name="Labutti K."/>
            <person name="Kuo R."/>
            <person name="Ohm R.A."/>
            <person name="Bhattacharya S.S."/>
            <person name="Shirouzu T."/>
            <person name="Yoshinaga Y."/>
            <person name="Martin F.M."/>
            <person name="Grigoriev I.V."/>
            <person name="Hibbett D.S."/>
        </authorList>
    </citation>
    <scope>NUCLEOTIDE SEQUENCE [LARGE SCALE GENOMIC DNA]</scope>
    <source>
        <strain evidence="1 2">HHB9708</strain>
    </source>
</reference>
<organism evidence="1 2">
    <name type="scientific">Sistotremastrum niveocremeum HHB9708</name>
    <dbReference type="NCBI Taxonomy" id="1314777"/>
    <lineage>
        <taxon>Eukaryota</taxon>
        <taxon>Fungi</taxon>
        <taxon>Dikarya</taxon>
        <taxon>Basidiomycota</taxon>
        <taxon>Agaricomycotina</taxon>
        <taxon>Agaricomycetes</taxon>
        <taxon>Sistotremastrales</taxon>
        <taxon>Sistotremastraceae</taxon>
        <taxon>Sertulicium</taxon>
        <taxon>Sertulicium niveocremeum</taxon>
    </lineage>
</organism>
<sequence length="182" mass="20672">MCGLPDDLRITASWALFLSTHCTNCQSDSFRCMSTYTSSSVRLQFVLSDLLRAYLVCCFETRRAVAEIGSYESKTMESEHWIIGCQEPPSDWFYPRQQEPRWTSVSGEYSSSGGYPACAIDITRMFLMIYRFLASEVALTRRAFELCGKTKETPGHKFMAVLIGKTREIMDDKMAVDDAGCR</sequence>
<keyword evidence="2" id="KW-1185">Reference proteome</keyword>
<accession>A0A164MGK0</accession>
<dbReference type="Proteomes" id="UP000076722">
    <property type="component" value="Unassembled WGS sequence"/>
</dbReference>
<evidence type="ECO:0000313" key="1">
    <source>
        <dbReference type="EMBL" id="KZS86692.1"/>
    </source>
</evidence>
<gene>
    <name evidence="1" type="ORF">SISNIDRAFT_542721</name>
</gene>
<dbReference type="AlphaFoldDB" id="A0A164MGK0"/>